<keyword evidence="7" id="KW-1185">Reference proteome</keyword>
<dbReference type="Pfam" id="PF00753">
    <property type="entry name" value="Lactamase_B"/>
    <property type="match status" value="1"/>
</dbReference>
<dbReference type="Proteomes" id="UP000295678">
    <property type="component" value="Unassembled WGS sequence"/>
</dbReference>
<gene>
    <name evidence="6" type="ORF">EDC22_101416</name>
</gene>
<dbReference type="CDD" id="cd07720">
    <property type="entry name" value="OPHC2-like_MBL-fold"/>
    <property type="match status" value="1"/>
</dbReference>
<comment type="caution">
    <text evidence="6">The sequence shown here is derived from an EMBL/GenBank/DDBJ whole genome shotgun (WGS) entry which is preliminary data.</text>
</comment>
<comment type="similarity">
    <text evidence="1">Belongs to the metallo-beta-lactamase superfamily.</text>
</comment>
<evidence type="ECO:0000256" key="2">
    <source>
        <dbReference type="ARBA" id="ARBA00022723"/>
    </source>
</evidence>
<reference evidence="6 7" key="1">
    <citation type="submission" date="2019-03" db="EMBL/GenBank/DDBJ databases">
        <title>Genomic Encyclopedia of Type Strains, Phase IV (KMG-IV): sequencing the most valuable type-strain genomes for metagenomic binning, comparative biology and taxonomic classification.</title>
        <authorList>
            <person name="Goeker M."/>
        </authorList>
    </citation>
    <scope>NUCLEOTIDE SEQUENCE [LARGE SCALE GENOMIC DNA]</scope>
    <source>
        <strain evidence="6 7">DSM 19345</strain>
    </source>
</reference>
<dbReference type="InterPro" id="IPR036866">
    <property type="entry name" value="RibonucZ/Hydroxyglut_hydro"/>
</dbReference>
<evidence type="ECO:0000313" key="7">
    <source>
        <dbReference type="Proteomes" id="UP000295678"/>
    </source>
</evidence>
<dbReference type="PROSITE" id="PS51318">
    <property type="entry name" value="TAT"/>
    <property type="match status" value="1"/>
</dbReference>
<feature type="domain" description="Metallo-beta-lactamase" evidence="5">
    <location>
        <begin position="98"/>
        <end position="302"/>
    </location>
</feature>
<name>A0A4R3ML84_9HYPH</name>
<evidence type="ECO:0000259" key="5">
    <source>
        <dbReference type="SMART" id="SM00849"/>
    </source>
</evidence>
<sequence length="329" mass="34766">MELTRRNLLAACAGGLALAAGLGLADARRRPAAAAQPRAAHQVPGIYRLSIGDDIEVTALLDGYIDLGTNLFRGAPEEEVRRLQEAAFVPVGPAVRSGVNAFAVNAGGRLALIDAGGRNLLGPTLGRLPGNLKAAGIDPAAVDLVVATHLHPDHVGGLVTGDGAAVFPNAELVVHEADWNFWTNADLMAKANEQGKMFFQAAQAAITPYAKRTRLIGDDEEVMPGLRSIGLPGHTPGHTGFVVHSGPDTLLIWGDIVHSALLQVPHPDWSIAFDIGPDLAVATRRKAFAMAASDRLLVAGMHLPFPGIGRILDEGGVYQYQPEPWRFEP</sequence>
<keyword evidence="2" id="KW-0479">Metal-binding</keyword>
<evidence type="ECO:0000256" key="4">
    <source>
        <dbReference type="ARBA" id="ARBA00022833"/>
    </source>
</evidence>
<dbReference type="GO" id="GO:0016787">
    <property type="term" value="F:hydrolase activity"/>
    <property type="evidence" value="ECO:0007669"/>
    <property type="project" value="UniProtKB-KW"/>
</dbReference>
<dbReference type="RefSeq" id="WP_132804925.1">
    <property type="nucleotide sequence ID" value="NZ_SMAK01000001.1"/>
</dbReference>
<keyword evidence="3 6" id="KW-0378">Hydrolase</keyword>
<keyword evidence="4" id="KW-0862">Zinc</keyword>
<dbReference type="EMBL" id="SMAK01000001">
    <property type="protein sequence ID" value="TCT13548.1"/>
    <property type="molecule type" value="Genomic_DNA"/>
</dbReference>
<dbReference type="SUPFAM" id="SSF56281">
    <property type="entry name" value="Metallo-hydrolase/oxidoreductase"/>
    <property type="match status" value="1"/>
</dbReference>
<evidence type="ECO:0000256" key="1">
    <source>
        <dbReference type="ARBA" id="ARBA00007749"/>
    </source>
</evidence>
<dbReference type="Gene3D" id="3.60.15.10">
    <property type="entry name" value="Ribonuclease Z/Hydroxyacylglutathione hydrolase-like"/>
    <property type="match status" value="1"/>
</dbReference>
<dbReference type="InterPro" id="IPR006311">
    <property type="entry name" value="TAT_signal"/>
</dbReference>
<dbReference type="SMART" id="SM00849">
    <property type="entry name" value="Lactamase_B"/>
    <property type="match status" value="1"/>
</dbReference>
<proteinExistence type="inferred from homology"/>
<dbReference type="OrthoDB" id="9773738at2"/>
<evidence type="ECO:0000256" key="3">
    <source>
        <dbReference type="ARBA" id="ARBA00022801"/>
    </source>
</evidence>
<dbReference type="InterPro" id="IPR001279">
    <property type="entry name" value="Metallo-B-lactamas"/>
</dbReference>
<dbReference type="PANTHER" id="PTHR42978">
    <property type="entry name" value="QUORUM-QUENCHING LACTONASE YTNP-RELATED-RELATED"/>
    <property type="match status" value="1"/>
</dbReference>
<dbReference type="InterPro" id="IPR051013">
    <property type="entry name" value="MBL_superfamily_lactonases"/>
</dbReference>
<organism evidence="6 7">
    <name type="scientific">Tepidamorphus gemmatus</name>
    <dbReference type="NCBI Taxonomy" id="747076"/>
    <lineage>
        <taxon>Bacteria</taxon>
        <taxon>Pseudomonadati</taxon>
        <taxon>Pseudomonadota</taxon>
        <taxon>Alphaproteobacteria</taxon>
        <taxon>Hyphomicrobiales</taxon>
        <taxon>Tepidamorphaceae</taxon>
        <taxon>Tepidamorphus</taxon>
    </lineage>
</organism>
<accession>A0A4R3ML84</accession>
<dbReference type="AlphaFoldDB" id="A0A4R3ML84"/>
<dbReference type="PANTHER" id="PTHR42978:SF6">
    <property type="entry name" value="QUORUM-QUENCHING LACTONASE YTNP-RELATED"/>
    <property type="match status" value="1"/>
</dbReference>
<protein>
    <submittedName>
        <fullName evidence="6">Glyoxylase-like metal-dependent hydrolase (Beta-lactamase superfamily II)</fullName>
    </submittedName>
</protein>
<evidence type="ECO:0000313" key="6">
    <source>
        <dbReference type="EMBL" id="TCT13548.1"/>
    </source>
</evidence>
<dbReference type="GO" id="GO:0046872">
    <property type="term" value="F:metal ion binding"/>
    <property type="evidence" value="ECO:0007669"/>
    <property type="project" value="UniProtKB-KW"/>
</dbReference>